<dbReference type="OrthoDB" id="8019720at2"/>
<dbReference type="PANTHER" id="PTHR37813">
    <property type="entry name" value="FELS-2 PROPHAGE PROTEIN"/>
    <property type="match status" value="1"/>
</dbReference>
<organism evidence="2 3">
    <name type="scientific">Pseudomonas batumici</name>
    <dbReference type="NCBI Taxonomy" id="226910"/>
    <lineage>
        <taxon>Bacteria</taxon>
        <taxon>Pseudomonadati</taxon>
        <taxon>Pseudomonadota</taxon>
        <taxon>Gammaproteobacteria</taxon>
        <taxon>Pseudomonadales</taxon>
        <taxon>Pseudomonadaceae</taxon>
        <taxon>Pseudomonas</taxon>
    </lineage>
</organism>
<name>A0A0C2EE51_9PSED</name>
<accession>A0A0C2EE51</accession>
<evidence type="ECO:0000256" key="1">
    <source>
        <dbReference type="SAM" id="Phobius"/>
    </source>
</evidence>
<keyword evidence="1" id="KW-0812">Transmembrane</keyword>
<comment type="caution">
    <text evidence="2">The sequence shown here is derived from an EMBL/GenBank/DDBJ whole genome shotgun (WGS) entry which is preliminary data.</text>
</comment>
<proteinExistence type="predicted"/>
<keyword evidence="1" id="KW-1133">Transmembrane helix</keyword>
<evidence type="ECO:0000313" key="3">
    <source>
        <dbReference type="Proteomes" id="UP000031535"/>
    </source>
</evidence>
<dbReference type="EMBL" id="JXDG01000021">
    <property type="protein sequence ID" value="KIH84229.1"/>
    <property type="molecule type" value="Genomic_DNA"/>
</dbReference>
<reference evidence="2 3" key="1">
    <citation type="submission" date="2015-01" db="EMBL/GenBank/DDBJ databases">
        <title>Complete genome of Pseudomonas batumici UCM B-321 producer of the batumin antibiotic with strong antistaphilococcal and potential anticancer activity.</title>
        <authorList>
            <person name="Klochko V.V."/>
            <person name="Zelena L.B."/>
            <person name="Elena K.A."/>
            <person name="Reva O.N."/>
        </authorList>
    </citation>
    <scope>NUCLEOTIDE SEQUENCE [LARGE SCALE GENOMIC DNA]</scope>
    <source>
        <strain evidence="2 3">UCM B-321</strain>
    </source>
</reference>
<dbReference type="STRING" id="226910.UCMB321_2029"/>
<dbReference type="RefSeq" id="WP_040065984.1">
    <property type="nucleotide sequence ID" value="NZ_JXDG01000021.1"/>
</dbReference>
<evidence type="ECO:0000313" key="2">
    <source>
        <dbReference type="EMBL" id="KIH84229.1"/>
    </source>
</evidence>
<keyword evidence="1" id="KW-0472">Membrane</keyword>
<gene>
    <name evidence="2" type="ORF">UCMB321_2029</name>
</gene>
<keyword evidence="3" id="KW-1185">Reference proteome</keyword>
<dbReference type="PANTHER" id="PTHR37813:SF1">
    <property type="entry name" value="FELS-2 PROPHAGE PROTEIN"/>
    <property type="match status" value="1"/>
</dbReference>
<feature type="transmembrane region" description="Helical" evidence="1">
    <location>
        <begin position="695"/>
        <end position="717"/>
    </location>
</feature>
<sequence length="1034" mass="111075">MANDLKLQVLLNAVDKASGPLKKIGAGGLESARALKAARDRLKELNAQQKDVSAWRELQAASRETADALAANNRKVGELARATAKVRQQLAPTQALFEQSRLKVDALKNSQFGLKRELTGARNALGLLSDEHRKAGGRITSLNAVMQKGNALTREQHTEYNQLVAAQRERKVQLDQLAAKEKTLADRYSLSTTQLRSMRVGHSNLREEIRRLEMPFKAQLTQLKQHTAESKRLGEQYGLQKGKLTSLGAQLKATGISTNALGATELKLKRDIDSTTQAMKTQMGRLDALKRKQESLAKARSVYDKTQSAAGSMAVSGAAGMGVAYGIGRGIYAPLQEGKHFALEEQRVAALGLGKEDTGKAIQFAKEMKTYGTSVTENLTLVRDAMTVFADEHEAEMVAPTLAKMKFANHAMYGEEQGADNERKFMDMLKVIELRGGLASKEAFVNQADIVQRVLTATGGRVGPNEWLNVIKTGGVAAKGIKDEAFYYQMEPLVQEMGGHRVGTAMMSAYSNIYQGKTTKRAANNMERLGLVDPKKVKHDKAGQISFLDVGAIKGSKIFRENQFEWMEKVLLPQLKAKGITEKSQVLDTIGSIFSNRTASNLFAQMYLQREQIHKNAKLNAGADGIDQLYEKGQGSAQGQELELLAQRANAYREMSNAILPTYVEALKSITAAIKEVTTWMKENPASAAIMMKTLMVVGVLAAAFGALALTLASLLGPFAVINFGLGLFGLKAGGAGRVVQGLFPTLTGLARNALPMLGQGLRVLASTLGGALITALRAVSIALWGLAANPIVLIIGAVVAALAGAAYLIYQNWDAVKAYFVNAWTEIKAGFSGGIGGILTVIANFSPIGLIYQAFSGVLSYLGVDLPNRFTEFGNMIVNGLVNGLYAGLGQIKSAITSIGDSTINWFKEKLDIHSPSRVFAELGGFTMAGLTLGLEGGAKGPLNAMTNTAKQLTAAGTLALGATSIPALAVDNRAPITGTAASAYDSHDHYEINIHPTPDMDAQAIARAVRAELARIQNEKGARQRSKLSDLE</sequence>
<feature type="transmembrane region" description="Helical" evidence="1">
    <location>
        <begin position="831"/>
        <end position="853"/>
    </location>
</feature>
<dbReference type="PATRIC" id="fig|226910.6.peg.2019"/>
<protein>
    <submittedName>
        <fullName evidence="2">Phage tail length tape-measure protein</fullName>
    </submittedName>
</protein>
<feature type="transmembrane region" description="Helical" evidence="1">
    <location>
        <begin position="764"/>
        <end position="785"/>
    </location>
</feature>
<dbReference type="AlphaFoldDB" id="A0A0C2EE51"/>
<feature type="transmembrane region" description="Helical" evidence="1">
    <location>
        <begin position="792"/>
        <end position="811"/>
    </location>
</feature>
<dbReference type="Proteomes" id="UP000031535">
    <property type="component" value="Unassembled WGS sequence"/>
</dbReference>